<feature type="transmembrane region" description="Helical" evidence="2">
    <location>
        <begin position="23"/>
        <end position="44"/>
    </location>
</feature>
<dbReference type="AlphaFoldDB" id="A0AAW0F1V7"/>
<dbReference type="Proteomes" id="UP001430356">
    <property type="component" value="Unassembled WGS sequence"/>
</dbReference>
<organism evidence="3 4">
    <name type="scientific">Novymonas esmeraldas</name>
    <dbReference type="NCBI Taxonomy" id="1808958"/>
    <lineage>
        <taxon>Eukaryota</taxon>
        <taxon>Discoba</taxon>
        <taxon>Euglenozoa</taxon>
        <taxon>Kinetoplastea</taxon>
        <taxon>Metakinetoplastina</taxon>
        <taxon>Trypanosomatida</taxon>
        <taxon>Trypanosomatidae</taxon>
        <taxon>Novymonas</taxon>
    </lineage>
</organism>
<feature type="region of interest" description="Disordered" evidence="1">
    <location>
        <begin position="174"/>
        <end position="205"/>
    </location>
</feature>
<protein>
    <recommendedName>
        <fullName evidence="5">Transmembrane protein</fullName>
    </recommendedName>
</protein>
<evidence type="ECO:0000256" key="1">
    <source>
        <dbReference type="SAM" id="MobiDB-lite"/>
    </source>
</evidence>
<evidence type="ECO:0008006" key="5">
    <source>
        <dbReference type="Google" id="ProtNLM"/>
    </source>
</evidence>
<feature type="compositionally biased region" description="Polar residues" evidence="1">
    <location>
        <begin position="58"/>
        <end position="67"/>
    </location>
</feature>
<evidence type="ECO:0000313" key="4">
    <source>
        <dbReference type="Proteomes" id="UP001430356"/>
    </source>
</evidence>
<feature type="compositionally biased region" description="Basic and acidic residues" evidence="1">
    <location>
        <begin position="68"/>
        <end position="80"/>
    </location>
</feature>
<keyword evidence="2" id="KW-0472">Membrane</keyword>
<dbReference type="EMBL" id="JAECZO010000208">
    <property type="protein sequence ID" value="KAK7199068.1"/>
    <property type="molecule type" value="Genomic_DNA"/>
</dbReference>
<feature type="region of interest" description="Disordered" evidence="1">
    <location>
        <begin position="58"/>
        <end position="85"/>
    </location>
</feature>
<proteinExistence type="predicted"/>
<accession>A0AAW0F1V7</accession>
<name>A0AAW0F1V7_9TRYP</name>
<keyword evidence="2" id="KW-0812">Transmembrane</keyword>
<keyword evidence="4" id="KW-1185">Reference proteome</keyword>
<comment type="caution">
    <text evidence="3">The sequence shown here is derived from an EMBL/GenBank/DDBJ whole genome shotgun (WGS) entry which is preliminary data.</text>
</comment>
<keyword evidence="2" id="KW-1133">Transmembrane helix</keyword>
<gene>
    <name evidence="3" type="ORF">NESM_000875600</name>
</gene>
<reference evidence="3 4" key="1">
    <citation type="journal article" date="2021" name="MBio">
        <title>A New Model Trypanosomatid, Novymonas esmeraldas: Genomic Perception of Its 'Candidatus Pandoraea novymonadis' Endosymbiont.</title>
        <authorList>
            <person name="Zakharova A."/>
            <person name="Saura A."/>
            <person name="Butenko A."/>
            <person name="Podesvova L."/>
            <person name="Warmusova S."/>
            <person name="Kostygov A.Y."/>
            <person name="Nenarokova A."/>
            <person name="Lukes J."/>
            <person name="Opperdoes F.R."/>
            <person name="Yurchenko V."/>
        </authorList>
    </citation>
    <scope>NUCLEOTIDE SEQUENCE [LARGE SCALE GENOMIC DNA]</scope>
    <source>
        <strain evidence="3 4">E262AT.01</strain>
    </source>
</reference>
<evidence type="ECO:0000256" key="2">
    <source>
        <dbReference type="SAM" id="Phobius"/>
    </source>
</evidence>
<feature type="compositionally biased region" description="Basic and acidic residues" evidence="1">
    <location>
        <begin position="193"/>
        <end position="205"/>
    </location>
</feature>
<sequence>MLSSEDALPHTSHTPPVITNSDLAAIFLGVFGGFAIIGIVLIIVSRRCVNRWLSLRTTSPPTAASVDSRSRRGSARDENRPAAPRSWDGAFMAQQTLAYHAVEGLLVSAETSETSATGSEVPATAVNPLAPPLTATEPRQYCGVIIEVQQQADADAAVADVYGSAVYYMSASAATRGGTHHSDDDDGPAKPLSHAEESKHVERHE</sequence>
<evidence type="ECO:0000313" key="3">
    <source>
        <dbReference type="EMBL" id="KAK7199068.1"/>
    </source>
</evidence>